<organism evidence="2 3">
    <name type="scientific">Operophtera brumata</name>
    <name type="common">Winter moth</name>
    <name type="synonym">Phalaena brumata</name>
    <dbReference type="NCBI Taxonomy" id="104452"/>
    <lineage>
        <taxon>Eukaryota</taxon>
        <taxon>Metazoa</taxon>
        <taxon>Ecdysozoa</taxon>
        <taxon>Arthropoda</taxon>
        <taxon>Hexapoda</taxon>
        <taxon>Insecta</taxon>
        <taxon>Pterygota</taxon>
        <taxon>Neoptera</taxon>
        <taxon>Endopterygota</taxon>
        <taxon>Lepidoptera</taxon>
        <taxon>Glossata</taxon>
        <taxon>Ditrysia</taxon>
        <taxon>Geometroidea</taxon>
        <taxon>Geometridae</taxon>
        <taxon>Larentiinae</taxon>
        <taxon>Operophtera</taxon>
    </lineage>
</organism>
<dbReference type="AlphaFoldDB" id="A0A0L7LVU7"/>
<accession>A0A0L7LVU7</accession>
<reference evidence="2 3" key="1">
    <citation type="journal article" date="2015" name="Genome Biol. Evol.">
        <title>The genome of winter moth (Operophtera brumata) provides a genomic perspective on sexual dimorphism and phenology.</title>
        <authorList>
            <person name="Derks M.F."/>
            <person name="Smit S."/>
            <person name="Salis L."/>
            <person name="Schijlen E."/>
            <person name="Bossers A."/>
            <person name="Mateman C."/>
            <person name="Pijl A.S."/>
            <person name="de Ridder D."/>
            <person name="Groenen M.A."/>
            <person name="Visser M.E."/>
            <person name="Megens H.J."/>
        </authorList>
    </citation>
    <scope>NUCLEOTIDE SEQUENCE [LARGE SCALE GENOMIC DNA]</scope>
    <source>
        <strain evidence="2">WM2013NL</strain>
        <tissue evidence="2">Head and thorax</tissue>
    </source>
</reference>
<feature type="non-terminal residue" evidence="2">
    <location>
        <position position="1"/>
    </location>
</feature>
<keyword evidence="3" id="KW-1185">Reference proteome</keyword>
<dbReference type="EMBL" id="JTDY01000006">
    <property type="protein sequence ID" value="KOB79499.1"/>
    <property type="molecule type" value="Genomic_DNA"/>
</dbReference>
<evidence type="ECO:0000313" key="3">
    <source>
        <dbReference type="Proteomes" id="UP000037510"/>
    </source>
</evidence>
<gene>
    <name evidence="2" type="ORF">OBRU01_00153</name>
</gene>
<sequence>ALITAVNGTVEEDIRDALKTQTENQLALVRPGPQLVKDTVAYNTTVTTDDTEELRALRPDGTIVTETRHTKEQERLCDEELSKNEAKSLRSDQSVVEETGGTEKRKRVDLETSTDLMAGGLRVSTQLSEKDDRTWTTIGIVYQ</sequence>
<comment type="caution">
    <text evidence="2">The sequence shown here is derived from an EMBL/GenBank/DDBJ whole genome shotgun (WGS) entry which is preliminary data.</text>
</comment>
<protein>
    <submittedName>
        <fullName evidence="2">Uncharacterized protein</fullName>
    </submittedName>
</protein>
<evidence type="ECO:0000256" key="1">
    <source>
        <dbReference type="SAM" id="MobiDB-lite"/>
    </source>
</evidence>
<feature type="region of interest" description="Disordered" evidence="1">
    <location>
        <begin position="66"/>
        <end position="107"/>
    </location>
</feature>
<feature type="compositionally biased region" description="Basic and acidic residues" evidence="1">
    <location>
        <begin position="66"/>
        <end position="90"/>
    </location>
</feature>
<evidence type="ECO:0000313" key="2">
    <source>
        <dbReference type="EMBL" id="KOB79499.1"/>
    </source>
</evidence>
<proteinExistence type="predicted"/>
<name>A0A0L7LVU7_OPEBR</name>
<dbReference type="Proteomes" id="UP000037510">
    <property type="component" value="Unassembled WGS sequence"/>
</dbReference>